<proteinExistence type="predicted"/>
<evidence type="ECO:0000313" key="3">
    <source>
        <dbReference type="EMBL" id="MCQ5120885.1"/>
    </source>
</evidence>
<keyword evidence="1" id="KW-0472">Membrane</keyword>
<sequence>MKDNMSFGRLCLGILFLLIGFGYAGNIFGIWHFSIFFRGWWTLFIIIPALNSMYERGIGIWNTTWLLFGASLLLGELHILHSRDVMRFGVPVFFIVLGIYLLFHRDGGSSVHIEIHRDDE</sequence>
<dbReference type="RefSeq" id="WP_102267261.1">
    <property type="nucleotide sequence ID" value="NZ_CANTYB010000097.1"/>
</dbReference>
<feature type="transmembrane region" description="Helical" evidence="1">
    <location>
        <begin position="30"/>
        <end position="51"/>
    </location>
</feature>
<feature type="transmembrane region" description="Helical" evidence="1">
    <location>
        <begin position="58"/>
        <end position="79"/>
    </location>
</feature>
<gene>
    <name evidence="3" type="ORF">NE663_01260</name>
</gene>
<protein>
    <recommendedName>
        <fullName evidence="2">LiaF transmembrane domain-containing protein</fullName>
    </recommendedName>
</protein>
<keyword evidence="1" id="KW-1133">Transmembrane helix</keyword>
<dbReference type="Pfam" id="PF22570">
    <property type="entry name" value="LiaF-TM"/>
    <property type="match status" value="1"/>
</dbReference>
<evidence type="ECO:0000256" key="1">
    <source>
        <dbReference type="SAM" id="Phobius"/>
    </source>
</evidence>
<dbReference type="Proteomes" id="UP001524435">
    <property type="component" value="Unassembled WGS sequence"/>
</dbReference>
<evidence type="ECO:0000313" key="4">
    <source>
        <dbReference type="Proteomes" id="UP001524435"/>
    </source>
</evidence>
<keyword evidence="4" id="KW-1185">Reference proteome</keyword>
<feature type="transmembrane region" description="Helical" evidence="1">
    <location>
        <begin position="7"/>
        <end position="24"/>
    </location>
</feature>
<feature type="domain" description="LiaF transmembrane" evidence="2">
    <location>
        <begin position="12"/>
        <end position="106"/>
    </location>
</feature>
<reference evidence="3 4" key="1">
    <citation type="submission" date="2022-06" db="EMBL/GenBank/DDBJ databases">
        <title>Isolation of gut microbiota from human fecal samples.</title>
        <authorList>
            <person name="Pamer E.G."/>
            <person name="Barat B."/>
            <person name="Waligurski E."/>
            <person name="Medina S."/>
            <person name="Paddock L."/>
            <person name="Mostad J."/>
        </authorList>
    </citation>
    <scope>NUCLEOTIDE SEQUENCE [LARGE SCALE GENOMIC DNA]</scope>
    <source>
        <strain evidence="3 4">DFI.6.1</strain>
    </source>
</reference>
<accession>A0ABT1SID7</accession>
<feature type="transmembrane region" description="Helical" evidence="1">
    <location>
        <begin position="85"/>
        <end position="103"/>
    </location>
</feature>
<organism evidence="3 4">
    <name type="scientific">Massilicoli timonensis</name>
    <dbReference type="NCBI Taxonomy" id="2015901"/>
    <lineage>
        <taxon>Bacteria</taxon>
        <taxon>Bacillati</taxon>
        <taxon>Bacillota</taxon>
        <taxon>Erysipelotrichia</taxon>
        <taxon>Erysipelotrichales</taxon>
        <taxon>Erysipelotrichaceae</taxon>
        <taxon>Massilicoli</taxon>
    </lineage>
</organism>
<evidence type="ECO:0000259" key="2">
    <source>
        <dbReference type="Pfam" id="PF22570"/>
    </source>
</evidence>
<comment type="caution">
    <text evidence="3">The sequence shown here is derived from an EMBL/GenBank/DDBJ whole genome shotgun (WGS) entry which is preliminary data.</text>
</comment>
<name>A0ABT1SID7_9FIRM</name>
<dbReference type="EMBL" id="JANGCH010000001">
    <property type="protein sequence ID" value="MCQ5120885.1"/>
    <property type="molecule type" value="Genomic_DNA"/>
</dbReference>
<keyword evidence="1" id="KW-0812">Transmembrane</keyword>
<dbReference type="InterPro" id="IPR054331">
    <property type="entry name" value="LiaF_TM"/>
</dbReference>